<keyword evidence="2" id="KW-1185">Reference proteome</keyword>
<dbReference type="EMBL" id="QVOD01000015">
    <property type="protein sequence ID" value="RFT66374.1"/>
    <property type="molecule type" value="Genomic_DNA"/>
</dbReference>
<accession>A0ABX9KW46</accession>
<dbReference type="InterPro" id="IPR025627">
    <property type="entry name" value="YfzA"/>
</dbReference>
<dbReference type="Proteomes" id="UP000264294">
    <property type="component" value="Unassembled WGS sequence"/>
</dbReference>
<protein>
    <submittedName>
        <fullName evidence="1">Uncharacterized protein</fullName>
    </submittedName>
</protein>
<evidence type="ECO:0000313" key="1">
    <source>
        <dbReference type="EMBL" id="RFT66374.1"/>
    </source>
</evidence>
<comment type="caution">
    <text evidence="1">The sequence shown here is derived from an EMBL/GenBank/DDBJ whole genome shotgun (WGS) entry which is preliminary data.</text>
</comment>
<proteinExistence type="predicted"/>
<reference evidence="1 2" key="1">
    <citation type="submission" date="2018-08" db="EMBL/GenBank/DDBJ databases">
        <title>Bacillus clarus sp. nov. strain PS00077A.</title>
        <authorList>
            <person name="Mendez Acevedo M."/>
            <person name="Carroll L."/>
            <person name="Mukherjee M."/>
            <person name="Wiedmann M."/>
            <person name="Kovac J."/>
        </authorList>
    </citation>
    <scope>NUCLEOTIDE SEQUENCE [LARGE SCALE GENOMIC DNA]</scope>
    <source>
        <strain evidence="1 2">PS00077A</strain>
    </source>
</reference>
<organism evidence="1 2">
    <name type="scientific">Bacillus clarus</name>
    <dbReference type="NCBI Taxonomy" id="2338372"/>
    <lineage>
        <taxon>Bacteria</taxon>
        <taxon>Bacillati</taxon>
        <taxon>Bacillota</taxon>
        <taxon>Bacilli</taxon>
        <taxon>Bacillales</taxon>
        <taxon>Bacillaceae</taxon>
        <taxon>Bacillus</taxon>
        <taxon>Bacillus cereus group</taxon>
    </lineage>
</organism>
<name>A0ABX9KW46_9BACI</name>
<gene>
    <name evidence="1" type="ORF">D0U04_14270</name>
</gene>
<evidence type="ECO:0000313" key="2">
    <source>
        <dbReference type="Proteomes" id="UP000264294"/>
    </source>
</evidence>
<dbReference type="Pfam" id="PF14118">
    <property type="entry name" value="YfzA"/>
    <property type="match status" value="1"/>
</dbReference>
<sequence>MIKGRLLNGGSNKKYRTFWKRDWVLFERITNPNVFTESFAPYKTSQFNLFTAFFAITLLPYV</sequence>